<evidence type="ECO:0000256" key="3">
    <source>
        <dbReference type="ARBA" id="ARBA00023274"/>
    </source>
</evidence>
<dbReference type="InterPro" id="IPR036769">
    <property type="entry name" value="Ribosomal_uL11_C_sf"/>
</dbReference>
<evidence type="ECO:0000256" key="2">
    <source>
        <dbReference type="ARBA" id="ARBA00022980"/>
    </source>
</evidence>
<feature type="domain" description="SAM" evidence="6">
    <location>
        <begin position="7"/>
        <end position="70"/>
    </location>
</feature>
<name>A0ABX8I755_9ASCO</name>
<keyword evidence="9" id="KW-1185">Reference proteome</keyword>
<dbReference type="HAMAP" id="MF_00736">
    <property type="entry name" value="Ribosomal_uL11"/>
    <property type="match status" value="1"/>
</dbReference>
<dbReference type="SMART" id="SM00454">
    <property type="entry name" value="SAM"/>
    <property type="match status" value="1"/>
</dbReference>
<evidence type="ECO:0000259" key="7">
    <source>
        <dbReference type="PROSITE" id="PS50200"/>
    </source>
</evidence>
<evidence type="ECO:0000256" key="5">
    <source>
        <dbReference type="SAM" id="MobiDB-lite"/>
    </source>
</evidence>
<dbReference type="InterPro" id="IPR036796">
    <property type="entry name" value="Ribosomal_uL11_N_sf"/>
</dbReference>
<dbReference type="InterPro" id="IPR000159">
    <property type="entry name" value="RA_dom"/>
</dbReference>
<dbReference type="Pfam" id="PF03946">
    <property type="entry name" value="Ribosomal_L11_N"/>
    <property type="match status" value="1"/>
</dbReference>
<feature type="compositionally biased region" description="Polar residues" evidence="5">
    <location>
        <begin position="345"/>
        <end position="369"/>
    </location>
</feature>
<feature type="region of interest" description="Disordered" evidence="5">
    <location>
        <begin position="196"/>
        <end position="369"/>
    </location>
</feature>
<dbReference type="InterPro" id="IPR000911">
    <property type="entry name" value="Ribosomal_uL11"/>
</dbReference>
<dbReference type="InterPro" id="IPR001660">
    <property type="entry name" value="SAM"/>
</dbReference>
<dbReference type="SUPFAM" id="SSF47769">
    <property type="entry name" value="SAM/Pointed domain"/>
    <property type="match status" value="1"/>
</dbReference>
<protein>
    <recommendedName>
        <fullName evidence="10">SAM domain-containing protein</fullName>
    </recommendedName>
</protein>
<evidence type="ECO:0000256" key="1">
    <source>
        <dbReference type="ARBA" id="ARBA00010537"/>
    </source>
</evidence>
<dbReference type="SMART" id="SM00649">
    <property type="entry name" value="RL11"/>
    <property type="match status" value="1"/>
</dbReference>
<evidence type="ECO:0000313" key="9">
    <source>
        <dbReference type="Proteomes" id="UP000825434"/>
    </source>
</evidence>
<evidence type="ECO:0000256" key="4">
    <source>
        <dbReference type="RuleBase" id="RU003978"/>
    </source>
</evidence>
<dbReference type="Pfam" id="PF00298">
    <property type="entry name" value="Ribosomal_L11"/>
    <property type="match status" value="1"/>
</dbReference>
<dbReference type="Gene3D" id="1.10.150.50">
    <property type="entry name" value="Transcription Factor, Ets-1"/>
    <property type="match status" value="1"/>
</dbReference>
<dbReference type="Gene3D" id="3.10.20.90">
    <property type="entry name" value="Phosphatidylinositol 3-kinase Catalytic Subunit, Chain A, domain 1"/>
    <property type="match status" value="1"/>
</dbReference>
<proteinExistence type="inferred from homology"/>
<dbReference type="Gene3D" id="1.10.10.250">
    <property type="entry name" value="Ribosomal protein L11, C-terminal domain"/>
    <property type="match status" value="1"/>
</dbReference>
<dbReference type="InterPro" id="IPR029071">
    <property type="entry name" value="Ubiquitin-like_domsf"/>
</dbReference>
<dbReference type="Pfam" id="PF07647">
    <property type="entry name" value="SAM_2"/>
    <property type="match status" value="1"/>
</dbReference>
<feature type="compositionally biased region" description="Low complexity" evidence="5">
    <location>
        <begin position="254"/>
        <end position="273"/>
    </location>
</feature>
<dbReference type="PROSITE" id="PS50105">
    <property type="entry name" value="SAM_DOMAIN"/>
    <property type="match status" value="1"/>
</dbReference>
<feature type="region of interest" description="Disordered" evidence="5">
    <location>
        <begin position="142"/>
        <end position="171"/>
    </location>
</feature>
<dbReference type="SUPFAM" id="SSF54747">
    <property type="entry name" value="Ribosomal L11/L12e N-terminal domain"/>
    <property type="match status" value="1"/>
</dbReference>
<dbReference type="Pfam" id="PF00788">
    <property type="entry name" value="RA"/>
    <property type="match status" value="1"/>
</dbReference>
<dbReference type="PROSITE" id="PS50200">
    <property type="entry name" value="RA"/>
    <property type="match status" value="1"/>
</dbReference>
<dbReference type="SUPFAM" id="SSF46906">
    <property type="entry name" value="Ribosomal protein L11, C-terminal domain"/>
    <property type="match status" value="1"/>
</dbReference>
<gene>
    <name evidence="8" type="ORF">CA3LBN_003442</name>
</gene>
<dbReference type="PANTHER" id="PTHR11661">
    <property type="entry name" value="60S RIBOSOMAL PROTEIN L12"/>
    <property type="match status" value="1"/>
</dbReference>
<keyword evidence="3 4" id="KW-0687">Ribonucleoprotein</keyword>
<comment type="similarity">
    <text evidence="1 4">Belongs to the universal ribosomal protein uL11 family.</text>
</comment>
<dbReference type="SMART" id="SM00314">
    <property type="entry name" value="RA"/>
    <property type="match status" value="1"/>
</dbReference>
<dbReference type="CDD" id="cd01786">
    <property type="entry name" value="RA_STE50"/>
    <property type="match status" value="1"/>
</dbReference>
<dbReference type="EMBL" id="CP076664">
    <property type="protein sequence ID" value="QWU89119.1"/>
    <property type="molecule type" value="Genomic_DNA"/>
</dbReference>
<dbReference type="Gene3D" id="3.30.1550.10">
    <property type="entry name" value="Ribosomal protein L11/L12, N-terminal domain"/>
    <property type="match status" value="1"/>
</dbReference>
<feature type="compositionally biased region" description="Basic and acidic residues" evidence="5">
    <location>
        <begin position="305"/>
        <end position="324"/>
    </location>
</feature>
<dbReference type="InterPro" id="IPR020785">
    <property type="entry name" value="Ribosomal_uL11_CS"/>
</dbReference>
<dbReference type="Proteomes" id="UP000825434">
    <property type="component" value="Chromosome 4"/>
</dbReference>
<evidence type="ECO:0000313" key="8">
    <source>
        <dbReference type="EMBL" id="QWU89119.1"/>
    </source>
</evidence>
<dbReference type="InterPro" id="IPR013761">
    <property type="entry name" value="SAM/pointed_sf"/>
</dbReference>
<dbReference type="InterPro" id="IPR020784">
    <property type="entry name" value="Ribosomal_uL11_N"/>
</dbReference>
<feature type="domain" description="Ras-associating" evidence="7">
    <location>
        <begin position="369"/>
        <end position="442"/>
    </location>
</feature>
<dbReference type="PROSITE" id="PS00359">
    <property type="entry name" value="RIBOSOMAL_L11"/>
    <property type="match status" value="1"/>
</dbReference>
<dbReference type="PANTHER" id="PTHR11661:SF2">
    <property type="entry name" value="LARGE RIBOSOMAL SUBUNIT PROTEIN UL11"/>
    <property type="match status" value="1"/>
</dbReference>
<sequence length="622" mass="66850">MESFLQWDPAQVSSYLKGHIGHDFSAAFIENNIDGSLLPYITSDHLRELGIEPLATRLRVKRAIFSLISGDNGLSTGLPSGSKPGTPGISNANTPGSMSYANTPTTASFAQGLLVNNQFSVEALTLCQILVQDIFKRASQTLSTAPPASTTPGSAISNSSMLGSSSSASSDDIRKLNENFIKLKADLNPVIRLIKDSKPLPTPTLDPGVPAQSPTSSVNSKNEQESGSNPGTVTHADSLTPDAPPSAPDGMTHSTSTNSSRRLSSGSVLSMGVGKITDMGKSSSSHRLFSKPRLVESRSAVASPGDDRASPREIDELKRSESLLKSRRSSSSVLSPTSHYFHGHGNQSKVSHGSSSNLSTPNQGTQPLKQLKASSDDTCLKVLQQAMKRHHIPRNHWSKYVLVICYGDKERILKLTEKPVIVFKELQEHGKNPAIMLRELASAAPDENDKYEDSLNTMPPKFDPSEVKFLYLRAVGGEIGASSALAPKIGPLGLSPKKVGEDIAKATKDFKGIKVTVQLRIQNRQATASVVPSASSLVITALKEPPRDRKKDKNVKHSGNIPLDQIFEIARQMREKSFGKTLASVTKEILGTAQSVGCRVEYKNPHDIIEAIDAGEIDVPEN</sequence>
<feature type="compositionally biased region" description="Polar residues" evidence="5">
    <location>
        <begin position="212"/>
        <end position="237"/>
    </location>
</feature>
<accession>A0ABX8I755</accession>
<evidence type="ECO:0008006" key="10">
    <source>
        <dbReference type="Google" id="ProtNLM"/>
    </source>
</evidence>
<dbReference type="CDD" id="cd00349">
    <property type="entry name" value="Ribosomal_L11"/>
    <property type="match status" value="1"/>
</dbReference>
<feature type="compositionally biased region" description="Low complexity" evidence="5">
    <location>
        <begin position="142"/>
        <end position="170"/>
    </location>
</feature>
<dbReference type="InterPro" id="IPR020783">
    <property type="entry name" value="Ribosomal_uL11_C"/>
</dbReference>
<dbReference type="SUPFAM" id="SSF54236">
    <property type="entry name" value="Ubiquitin-like"/>
    <property type="match status" value="1"/>
</dbReference>
<organism evidence="8 9">
    <name type="scientific">Candidozyma haemuli</name>
    <dbReference type="NCBI Taxonomy" id="45357"/>
    <lineage>
        <taxon>Eukaryota</taxon>
        <taxon>Fungi</taxon>
        <taxon>Dikarya</taxon>
        <taxon>Ascomycota</taxon>
        <taxon>Saccharomycotina</taxon>
        <taxon>Pichiomycetes</taxon>
        <taxon>Metschnikowiaceae</taxon>
        <taxon>Candidozyma</taxon>
    </lineage>
</organism>
<evidence type="ECO:0000259" key="6">
    <source>
        <dbReference type="PROSITE" id="PS50105"/>
    </source>
</evidence>
<keyword evidence="2 4" id="KW-0689">Ribosomal protein</keyword>
<reference evidence="8 9" key="1">
    <citation type="submission" date="2021-06" db="EMBL/GenBank/DDBJ databases">
        <title>Candida outbreak in Lebanon.</title>
        <authorList>
            <person name="Finianos M."/>
        </authorList>
    </citation>
    <scope>NUCLEOTIDE SEQUENCE [LARGE SCALE GENOMIC DNA]</scope>
    <source>
        <strain evidence="8">CA3LBN</strain>
    </source>
</reference>